<accession>A0A1J4JLZ7</accession>
<keyword evidence="2" id="KW-1185">Reference proteome</keyword>
<dbReference type="AlphaFoldDB" id="A0A1J4JLZ7"/>
<name>A0A1J4JLZ7_9EUKA</name>
<organism evidence="1 2">
    <name type="scientific">Tritrichomonas foetus</name>
    <dbReference type="NCBI Taxonomy" id="1144522"/>
    <lineage>
        <taxon>Eukaryota</taxon>
        <taxon>Metamonada</taxon>
        <taxon>Parabasalia</taxon>
        <taxon>Tritrichomonadida</taxon>
        <taxon>Tritrichomonadidae</taxon>
        <taxon>Tritrichomonas</taxon>
    </lineage>
</organism>
<dbReference type="Proteomes" id="UP000179807">
    <property type="component" value="Unassembled WGS sequence"/>
</dbReference>
<dbReference type="EMBL" id="MLAK01000971">
    <property type="protein sequence ID" value="OHT00119.1"/>
    <property type="molecule type" value="Genomic_DNA"/>
</dbReference>
<proteinExistence type="predicted"/>
<gene>
    <name evidence="1" type="ORF">TRFO_08114</name>
</gene>
<reference evidence="1" key="1">
    <citation type="submission" date="2016-10" db="EMBL/GenBank/DDBJ databases">
        <authorList>
            <person name="Benchimol M."/>
            <person name="Almeida L.G."/>
            <person name="Vasconcelos A.T."/>
            <person name="Perreira-Neves A."/>
            <person name="Rosa I.A."/>
            <person name="Tasca T."/>
            <person name="Bogo M.R."/>
            <person name="de Souza W."/>
        </authorList>
    </citation>
    <scope>NUCLEOTIDE SEQUENCE [LARGE SCALE GENOMIC DNA]</scope>
    <source>
        <strain evidence="1">K</strain>
    </source>
</reference>
<dbReference type="GeneID" id="94828797"/>
<protein>
    <submittedName>
        <fullName evidence="1">Uncharacterized protein</fullName>
    </submittedName>
</protein>
<comment type="caution">
    <text evidence="1">The sequence shown here is derived from an EMBL/GenBank/DDBJ whole genome shotgun (WGS) entry which is preliminary data.</text>
</comment>
<sequence length="812" mass="94105">MDQEAQKNQLSDLKMAELHDLVKELSITENFQANQIRDNRKNLLNKIKRVQELRCLASIRSGYFLRMNSSDAEYVSQLPFMNSKKLNISERIVEMAGVSTIRTQVNRLIKEILNEREELPKFFADLDFHSEQLMPETRSYLPENITPREFFACCTVPALFGFYFTNEFHESFLNFLYQIAEQIPEATFQNFSDHWLFDCIKYYVHAQGVSEFVKSSIGDTLLMLIRDRELLKLAKSKSTKEIATKIETHIPGMISKMTENVKLVPSSVRFLMTKISQLASNQTKKLYRLENFLMDCILIPALNNLKAYDVIPSSYHLDESPNGPTLILQVISTILKNTLHPDRIRKEFPKFDQKLIAANKMKGLITSFACDNYNVSGPKIVHLLPALELHCLFLLFSVPDIFLLTDICKTSIAPQSLQKAAEPIPTNVIVKFDFFRHEIWEFKAYNITKPHIPDDAPKKLTDPIEITGDALFKFLSFAQIDSGAPNELSQFLEHYEKQMILQKNYLTEAYIRHLSCVSSEVIANSEETGTVLIPALEFELSRHKTKIHDDKATLREINRLSRIVDQEIAICSQMAEDALPFLCSHLLNQYIRSNPQFTIDLILKKEDMLLQPSAFFDFMQEKLVSLKDFILPIAEYTLDEVARHFHTYVMQYLSFSEFRNFKKTYQRSDRLYMRDSQSILNKLCVSQAPDSLKELMETKELFEVITDTVRRAMQLEIPLETVREISLSFDMIRQMKEAETDVKITHDELTLAFNFVLLSSNIPDLYTMGKYVQQYLVNIPLGEVVFLTEKENDALKLFCYHITKLDEVLSDY</sequence>
<dbReference type="RefSeq" id="XP_068353255.1">
    <property type="nucleotide sequence ID" value="XM_068494093.1"/>
</dbReference>
<evidence type="ECO:0000313" key="1">
    <source>
        <dbReference type="EMBL" id="OHT00119.1"/>
    </source>
</evidence>
<evidence type="ECO:0000313" key="2">
    <source>
        <dbReference type="Proteomes" id="UP000179807"/>
    </source>
</evidence>
<dbReference type="VEuPathDB" id="TrichDB:TRFO_08114"/>